<reference evidence="1 2" key="1">
    <citation type="submission" date="2019-08" db="EMBL/GenBank/DDBJ databases">
        <title>Selenomonas sp. mPRGC5 and Selenomonas sp. mPRGC8 isolated from ruminal fluid of dairy goat (Capra hircus).</title>
        <authorList>
            <person name="Poothong S."/>
            <person name="Nuengjamnong C."/>
            <person name="Tanasupawat S."/>
        </authorList>
    </citation>
    <scope>NUCLEOTIDE SEQUENCE [LARGE SCALE GENOMIC DNA]</scope>
    <source>
        <strain evidence="2">mPRGC5</strain>
    </source>
</reference>
<dbReference type="PANTHER" id="PTHR38455">
    <property type="entry name" value="HYPOTHETICAL CYTOSOLIC PROTEIN"/>
    <property type="match status" value="1"/>
</dbReference>
<sequence length="67" mass="7799">MEKQQYSLGDIVRMKKPHPCGSSEWEILRVGMDFRLKCQGCGHLVMLPRPKFEKMVRAIVRHADSEN</sequence>
<dbReference type="InterPro" id="IPR009296">
    <property type="entry name" value="DUF951"/>
</dbReference>
<dbReference type="AlphaFoldDB" id="A0A5D6VVF6"/>
<gene>
    <name evidence="1" type="ORF">FZ040_13315</name>
</gene>
<protein>
    <submittedName>
        <fullName evidence="1">DUF951 domain-containing protein</fullName>
    </submittedName>
</protein>
<organism evidence="1 2">
    <name type="scientific">Selenomonas ruminis</name>
    <dbReference type="NCBI Taxonomy" id="2593411"/>
    <lineage>
        <taxon>Bacteria</taxon>
        <taxon>Bacillati</taxon>
        <taxon>Bacillota</taxon>
        <taxon>Negativicutes</taxon>
        <taxon>Selenomonadales</taxon>
        <taxon>Selenomonadaceae</taxon>
        <taxon>Selenomonas</taxon>
    </lineage>
</organism>
<proteinExistence type="predicted"/>
<dbReference type="PIRSF" id="PIRSF037263">
    <property type="entry name" value="DUF951_bac"/>
    <property type="match status" value="1"/>
</dbReference>
<dbReference type="RefSeq" id="WP_149172453.1">
    <property type="nucleotide sequence ID" value="NZ_VTOY01000022.1"/>
</dbReference>
<dbReference type="Proteomes" id="UP000323646">
    <property type="component" value="Unassembled WGS sequence"/>
</dbReference>
<dbReference type="OrthoDB" id="9802710at2"/>
<evidence type="ECO:0000313" key="2">
    <source>
        <dbReference type="Proteomes" id="UP000323646"/>
    </source>
</evidence>
<dbReference type="Pfam" id="PF06107">
    <property type="entry name" value="DUF951"/>
    <property type="match status" value="1"/>
</dbReference>
<evidence type="ECO:0000313" key="1">
    <source>
        <dbReference type="EMBL" id="TYZ19540.1"/>
    </source>
</evidence>
<keyword evidence="2" id="KW-1185">Reference proteome</keyword>
<dbReference type="EMBL" id="VTOY01000022">
    <property type="protein sequence ID" value="TYZ19540.1"/>
    <property type="molecule type" value="Genomic_DNA"/>
</dbReference>
<accession>A0A5D6VVF6</accession>
<name>A0A5D6VVF6_9FIRM</name>
<dbReference type="PANTHER" id="PTHR38455:SF1">
    <property type="entry name" value="DUF951 DOMAIN-CONTAINING PROTEIN"/>
    <property type="match status" value="1"/>
</dbReference>
<comment type="caution">
    <text evidence="1">The sequence shown here is derived from an EMBL/GenBank/DDBJ whole genome shotgun (WGS) entry which is preliminary data.</text>
</comment>